<feature type="signal peptide" evidence="3">
    <location>
        <begin position="1"/>
        <end position="26"/>
    </location>
</feature>
<evidence type="ECO:0000256" key="1">
    <source>
        <dbReference type="ARBA" id="ARBA00007613"/>
    </source>
</evidence>
<organism evidence="4 5">
    <name type="scientific">Flavobacterium fontis</name>
    <dbReference type="NCBI Taxonomy" id="1124188"/>
    <lineage>
        <taxon>Bacteria</taxon>
        <taxon>Pseudomonadati</taxon>
        <taxon>Bacteroidota</taxon>
        <taxon>Flavobacteriia</taxon>
        <taxon>Flavobacteriales</taxon>
        <taxon>Flavobacteriaceae</taxon>
        <taxon>Flavobacterium</taxon>
    </lineage>
</organism>
<dbReference type="Gene3D" id="1.20.1600.10">
    <property type="entry name" value="Outer membrane efflux proteins (OEP)"/>
    <property type="match status" value="1"/>
</dbReference>
<evidence type="ECO:0000256" key="2">
    <source>
        <dbReference type="SAM" id="Coils"/>
    </source>
</evidence>
<keyword evidence="4" id="KW-0449">Lipoprotein</keyword>
<evidence type="ECO:0000313" key="5">
    <source>
        <dbReference type="Proteomes" id="UP000184147"/>
    </source>
</evidence>
<dbReference type="GO" id="GO:0015562">
    <property type="term" value="F:efflux transmembrane transporter activity"/>
    <property type="evidence" value="ECO:0007669"/>
    <property type="project" value="InterPro"/>
</dbReference>
<dbReference type="SUPFAM" id="SSF56954">
    <property type="entry name" value="Outer membrane efflux proteins (OEP)"/>
    <property type="match status" value="1"/>
</dbReference>
<dbReference type="InterPro" id="IPR010131">
    <property type="entry name" value="MdtP/NodT-like"/>
</dbReference>
<protein>
    <submittedName>
        <fullName evidence="4">Efflux transporter, outer membrane factor (OMF) lipoprotein, NodT family</fullName>
    </submittedName>
</protein>
<dbReference type="Proteomes" id="UP000184147">
    <property type="component" value="Unassembled WGS sequence"/>
</dbReference>
<dbReference type="Pfam" id="PF02321">
    <property type="entry name" value="OEP"/>
    <property type="match status" value="2"/>
</dbReference>
<keyword evidence="5" id="KW-1185">Reference proteome</keyword>
<dbReference type="PANTHER" id="PTHR30203:SF30">
    <property type="entry name" value="OUTER MEMBRANE PROTEIN-RELATED"/>
    <property type="match status" value="1"/>
</dbReference>
<dbReference type="AlphaFoldDB" id="A0A1M4ZG59"/>
<keyword evidence="3" id="KW-0732">Signal</keyword>
<sequence>MKQQLRKVIFILVCGCLASCASPKLAPTKTLAPLPEGEMAIVPDSVTLKETPKLSTYFSDKKLVQLFEIALASNPDIQIAKERIAIANSYLVRSKKVRLPNLDLELSASGTRFGDYTMEGVGNFDTNLSSNINERQIINTNLTPNYFVGLQSAWEADIWGKLKKLSEAARNRYLASREGERLVRATLFTDIAVLYFELIALDKKLTIYEENYALQQKAYEIIAAQRSVGKATELAVQQFQAQSKNLETEISLLKIEVLEVENALNALLGKYTYRIDRGNTLMTVNNEDSKAKEQYVRLLFNRPDVLQHYFELQASQADAKAAKAAFLPRLVLGSRFGYNAFSAETLFLPGSLTYQLLGGLFTPLLNRSQLKLEFNVASKEQEIAFWGYQKSVIQAYTELQTLLGKREIYQKTLALKAQEVGHLKRAVEVANDLYITGYANYMELINTQKNKLTADLDLLHFELDTTLNTIILFKALGGSLETSQ</sequence>
<accession>A0A1M4ZG59</accession>
<dbReference type="RefSeq" id="WP_073362371.1">
    <property type="nucleotide sequence ID" value="NZ_FQVQ01000004.1"/>
</dbReference>
<gene>
    <name evidence="4" type="ORF">SAMN05444377_104168</name>
</gene>
<dbReference type="EMBL" id="FQVQ01000004">
    <property type="protein sequence ID" value="SHF16938.1"/>
    <property type="molecule type" value="Genomic_DNA"/>
</dbReference>
<dbReference type="PANTHER" id="PTHR30203">
    <property type="entry name" value="OUTER MEMBRANE CATION EFFLUX PROTEIN"/>
    <property type="match status" value="1"/>
</dbReference>
<comment type="similarity">
    <text evidence="1">Belongs to the outer membrane factor (OMF) (TC 1.B.17) family.</text>
</comment>
<reference evidence="4 5" key="1">
    <citation type="submission" date="2016-11" db="EMBL/GenBank/DDBJ databases">
        <authorList>
            <person name="Jaros S."/>
            <person name="Januszkiewicz K."/>
            <person name="Wedrychowicz H."/>
        </authorList>
    </citation>
    <scope>NUCLEOTIDE SEQUENCE [LARGE SCALE GENOMIC DNA]</scope>
    <source>
        <strain evidence="4 5">DSM 25660</strain>
    </source>
</reference>
<keyword evidence="2" id="KW-0175">Coiled coil</keyword>
<feature type="chain" id="PRO_5012138100" evidence="3">
    <location>
        <begin position="27"/>
        <end position="484"/>
    </location>
</feature>
<dbReference type="InterPro" id="IPR003423">
    <property type="entry name" value="OMP_efflux"/>
</dbReference>
<dbReference type="Gene3D" id="2.20.200.10">
    <property type="entry name" value="Outer membrane efflux proteins (OEP)"/>
    <property type="match status" value="1"/>
</dbReference>
<evidence type="ECO:0000256" key="3">
    <source>
        <dbReference type="SAM" id="SignalP"/>
    </source>
</evidence>
<dbReference type="OrthoDB" id="9770517at2"/>
<proteinExistence type="inferred from homology"/>
<evidence type="ECO:0000313" key="4">
    <source>
        <dbReference type="EMBL" id="SHF16938.1"/>
    </source>
</evidence>
<dbReference type="STRING" id="1124188.SAMN05444377_104168"/>
<feature type="coiled-coil region" evidence="2">
    <location>
        <begin position="236"/>
        <end position="263"/>
    </location>
</feature>
<name>A0A1M4ZG59_9FLAO</name>